<dbReference type="FunFam" id="3.40.50.720:FF:000084">
    <property type="entry name" value="Short-chain dehydrogenase reductase"/>
    <property type="match status" value="1"/>
</dbReference>
<proteinExistence type="inferred from homology"/>
<evidence type="ECO:0000313" key="3">
    <source>
        <dbReference type="EMBL" id="RJF94718.1"/>
    </source>
</evidence>
<evidence type="ECO:0000256" key="2">
    <source>
        <dbReference type="ARBA" id="ARBA00023002"/>
    </source>
</evidence>
<comment type="caution">
    <text evidence="3">The sequence shown here is derived from an EMBL/GenBank/DDBJ whole genome shotgun (WGS) entry which is preliminary data.</text>
</comment>
<keyword evidence="4" id="KW-1185">Reference proteome</keyword>
<dbReference type="RefSeq" id="WP_119776116.1">
    <property type="nucleotide sequence ID" value="NZ_QYUK01000008.1"/>
</dbReference>
<keyword evidence="2" id="KW-0560">Oxidoreductase</keyword>
<dbReference type="SUPFAM" id="SSF51735">
    <property type="entry name" value="NAD(P)-binding Rossmann-fold domains"/>
    <property type="match status" value="1"/>
</dbReference>
<dbReference type="PRINTS" id="PR00081">
    <property type="entry name" value="GDHRDH"/>
</dbReference>
<reference evidence="3 4" key="1">
    <citation type="submission" date="2018-09" db="EMBL/GenBank/DDBJ databases">
        <authorList>
            <person name="Zhu H."/>
        </authorList>
    </citation>
    <scope>NUCLEOTIDE SEQUENCE [LARGE SCALE GENOMIC DNA]</scope>
    <source>
        <strain evidence="3 4">K1W22B-8</strain>
    </source>
</reference>
<dbReference type="InterPro" id="IPR002347">
    <property type="entry name" value="SDR_fam"/>
</dbReference>
<comment type="similarity">
    <text evidence="1">Belongs to the short-chain dehydrogenases/reductases (SDR) family.</text>
</comment>
<name>A0A418WTZ9_9PROT</name>
<dbReference type="PANTHER" id="PTHR42760:SF133">
    <property type="entry name" value="3-OXOACYL-[ACYL-CARRIER-PROTEIN] REDUCTASE"/>
    <property type="match status" value="1"/>
</dbReference>
<dbReference type="InterPro" id="IPR020904">
    <property type="entry name" value="Sc_DH/Rdtase_CS"/>
</dbReference>
<dbReference type="OrthoDB" id="7375193at2"/>
<evidence type="ECO:0000256" key="1">
    <source>
        <dbReference type="ARBA" id="ARBA00006484"/>
    </source>
</evidence>
<sequence length="236" mass="23384">MGEGLQGKRAVVTGAASGIGQAIAQAFAAAGATVIGLDLENGRGAGFEIVAADLAAPAAITAGVASAAAQLGGIDVLVNCAGIELPAPLASLTLEALDRTIAVNLRGPILVTQAALPHMGKDGRIINIASELAYLGRAGSSAYAATKGAILSLTRSWARELAPDILVNAVAPGPIDTPLLDFANQPAAVRAMDLSNPLQRIGRPAEVAAAVLFLAGPQAGFITGQCLGVDGGAAMH</sequence>
<dbReference type="Pfam" id="PF13561">
    <property type="entry name" value="adh_short_C2"/>
    <property type="match status" value="1"/>
</dbReference>
<dbReference type="GO" id="GO:0016616">
    <property type="term" value="F:oxidoreductase activity, acting on the CH-OH group of donors, NAD or NADP as acceptor"/>
    <property type="evidence" value="ECO:0007669"/>
    <property type="project" value="TreeGrafter"/>
</dbReference>
<dbReference type="InterPro" id="IPR036291">
    <property type="entry name" value="NAD(P)-bd_dom_sf"/>
</dbReference>
<gene>
    <name evidence="3" type="ORF">D3874_02555</name>
</gene>
<dbReference type="PRINTS" id="PR00080">
    <property type="entry name" value="SDRFAMILY"/>
</dbReference>
<dbReference type="CDD" id="cd05233">
    <property type="entry name" value="SDR_c"/>
    <property type="match status" value="1"/>
</dbReference>
<dbReference type="Proteomes" id="UP000284605">
    <property type="component" value="Unassembled WGS sequence"/>
</dbReference>
<dbReference type="AlphaFoldDB" id="A0A418WTZ9"/>
<accession>A0A418WTZ9</accession>
<protein>
    <submittedName>
        <fullName evidence="3">SDR family oxidoreductase</fullName>
    </submittedName>
</protein>
<evidence type="ECO:0000313" key="4">
    <source>
        <dbReference type="Proteomes" id="UP000284605"/>
    </source>
</evidence>
<dbReference type="PROSITE" id="PS00061">
    <property type="entry name" value="ADH_SHORT"/>
    <property type="match status" value="1"/>
</dbReference>
<dbReference type="EMBL" id="QYUK01000008">
    <property type="protein sequence ID" value="RJF94718.1"/>
    <property type="molecule type" value="Genomic_DNA"/>
</dbReference>
<dbReference type="Gene3D" id="3.40.50.720">
    <property type="entry name" value="NAD(P)-binding Rossmann-like Domain"/>
    <property type="match status" value="1"/>
</dbReference>
<dbReference type="PANTHER" id="PTHR42760">
    <property type="entry name" value="SHORT-CHAIN DEHYDROGENASES/REDUCTASES FAMILY MEMBER"/>
    <property type="match status" value="1"/>
</dbReference>
<organism evidence="3 4">
    <name type="scientific">Oleomonas cavernae</name>
    <dbReference type="NCBI Taxonomy" id="2320859"/>
    <lineage>
        <taxon>Bacteria</taxon>
        <taxon>Pseudomonadati</taxon>
        <taxon>Pseudomonadota</taxon>
        <taxon>Alphaproteobacteria</taxon>
        <taxon>Acetobacterales</taxon>
        <taxon>Acetobacteraceae</taxon>
        <taxon>Oleomonas</taxon>
    </lineage>
</organism>